<dbReference type="InterPro" id="IPR006876">
    <property type="entry name" value="LMBR1-like_membr_prot"/>
</dbReference>
<protein>
    <submittedName>
        <fullName evidence="4">Uncharacterized protein</fullName>
    </submittedName>
</protein>
<keyword evidence="2" id="KW-1133">Transmembrane helix</keyword>
<keyword evidence="2" id="KW-0472">Membrane</keyword>
<accession>A0A914YUF8</accession>
<proteinExistence type="inferred from homology"/>
<keyword evidence="2" id="KW-0812">Transmembrane</keyword>
<sequence length="548" mass="62516">MKSIEMNILDLTWFQGPETVDYLWKLISSSFSDSSEIETNHVRTYQVDDSIDFEETEFHSFVRKHIVILLLFVIIYLISFWIIRYLKTKTDNDELYAGDEDFIVYRISIWMCSCSLATSIGAVTLLPFSILGSEVLQLYPDNYYLKWLNWSLINSMWTYIFTLSNLALFFLLPFAYFFLESQGFSFNQKSKTKSLRARFVESIIVCFLVLVLLVVFADVIYSLHQSTFSFSIFNLSIPFVYSLVSMLGGCVLLVSTPLGFSRMFDVCSNLLITPKSNNPMEAANFEEEVYKLELLDQQRKFRTNNGGSVLSKSPFDSNGCCLTRGNFEGSGDADISLRVRSSFTPPKFSFIRRTFNRVLYVFELLKYPIIMLILLLLTLLSVSMVLVNSLQLLFGYRALPAYVQYVELRSRHAFGILGAIVETIIIIYIAISSLVGVYSIPFLSRHHPKKGSTSMTGIIGNCTLILLLSSALPVLARTLGITSFDLLGAYGRLNWISNFSLIMGYNCVFCFLTILSLVNKFTSPVRRELLNRIRAITRRESISHTKTD</sequence>
<dbReference type="AlphaFoldDB" id="A0A914YUF8"/>
<dbReference type="PANTHER" id="PTHR12625">
    <property type="entry name" value="LIPOCALIN-1 INTERACTING MEMBRANE RECEPTOR LIMR"/>
    <property type="match status" value="1"/>
</dbReference>
<name>A0A914YUF8_9BILA</name>
<feature type="transmembrane region" description="Helical" evidence="2">
    <location>
        <begin position="369"/>
        <end position="394"/>
    </location>
</feature>
<dbReference type="GO" id="GO:0007165">
    <property type="term" value="P:signal transduction"/>
    <property type="evidence" value="ECO:0007669"/>
    <property type="project" value="TreeGrafter"/>
</dbReference>
<feature type="transmembrane region" description="Helical" evidence="2">
    <location>
        <begin position="414"/>
        <end position="443"/>
    </location>
</feature>
<feature type="transmembrane region" description="Helical" evidence="2">
    <location>
        <begin position="455"/>
        <end position="475"/>
    </location>
</feature>
<keyword evidence="3" id="KW-1185">Reference proteome</keyword>
<evidence type="ECO:0000256" key="1">
    <source>
        <dbReference type="ARBA" id="ARBA00010487"/>
    </source>
</evidence>
<evidence type="ECO:0000313" key="3">
    <source>
        <dbReference type="Proteomes" id="UP000887577"/>
    </source>
</evidence>
<dbReference type="GO" id="GO:0005886">
    <property type="term" value="C:plasma membrane"/>
    <property type="evidence" value="ECO:0007669"/>
    <property type="project" value="TreeGrafter"/>
</dbReference>
<dbReference type="Proteomes" id="UP000887577">
    <property type="component" value="Unplaced"/>
</dbReference>
<organism evidence="3 4">
    <name type="scientific">Panagrolaimus superbus</name>
    <dbReference type="NCBI Taxonomy" id="310955"/>
    <lineage>
        <taxon>Eukaryota</taxon>
        <taxon>Metazoa</taxon>
        <taxon>Ecdysozoa</taxon>
        <taxon>Nematoda</taxon>
        <taxon>Chromadorea</taxon>
        <taxon>Rhabditida</taxon>
        <taxon>Tylenchina</taxon>
        <taxon>Panagrolaimomorpha</taxon>
        <taxon>Panagrolaimoidea</taxon>
        <taxon>Panagrolaimidae</taxon>
        <taxon>Panagrolaimus</taxon>
    </lineage>
</organism>
<reference evidence="4" key="1">
    <citation type="submission" date="2022-11" db="UniProtKB">
        <authorList>
            <consortium name="WormBaseParasite"/>
        </authorList>
    </citation>
    <scope>IDENTIFICATION</scope>
</reference>
<feature type="transmembrane region" description="Helical" evidence="2">
    <location>
        <begin position="235"/>
        <end position="254"/>
    </location>
</feature>
<evidence type="ECO:0000313" key="4">
    <source>
        <dbReference type="WBParaSite" id="PSU_v2.g3300.t1"/>
    </source>
</evidence>
<feature type="transmembrane region" description="Helical" evidence="2">
    <location>
        <begin position="199"/>
        <end position="223"/>
    </location>
</feature>
<dbReference type="WBParaSite" id="PSU_v2.g3300.t1">
    <property type="protein sequence ID" value="PSU_v2.g3300.t1"/>
    <property type="gene ID" value="PSU_v2.g3300"/>
</dbReference>
<feature type="transmembrane region" description="Helical" evidence="2">
    <location>
        <begin position="495"/>
        <end position="518"/>
    </location>
</feature>
<dbReference type="PANTHER" id="PTHR12625:SF0">
    <property type="entry name" value="PROTEIN LILIPOD"/>
    <property type="match status" value="1"/>
</dbReference>
<dbReference type="GO" id="GO:0004888">
    <property type="term" value="F:transmembrane signaling receptor activity"/>
    <property type="evidence" value="ECO:0007669"/>
    <property type="project" value="TreeGrafter"/>
</dbReference>
<evidence type="ECO:0000256" key="2">
    <source>
        <dbReference type="SAM" id="Phobius"/>
    </source>
</evidence>
<dbReference type="InterPro" id="IPR008075">
    <property type="entry name" value="LIMR"/>
</dbReference>
<feature type="transmembrane region" description="Helical" evidence="2">
    <location>
        <begin position="107"/>
        <end position="130"/>
    </location>
</feature>
<dbReference type="Pfam" id="PF04791">
    <property type="entry name" value="LMBR1"/>
    <property type="match status" value="2"/>
</dbReference>
<dbReference type="PRINTS" id="PR01692">
    <property type="entry name" value="LIPOCALINIMR"/>
</dbReference>
<feature type="transmembrane region" description="Helical" evidence="2">
    <location>
        <begin position="156"/>
        <end position="179"/>
    </location>
</feature>
<feature type="transmembrane region" description="Helical" evidence="2">
    <location>
        <begin position="66"/>
        <end position="86"/>
    </location>
</feature>
<comment type="similarity">
    <text evidence="1">Belongs to the LIMR family.</text>
</comment>